<keyword evidence="2" id="KW-1185">Reference proteome</keyword>
<organism evidence="1 2">
    <name type="scientific">Araneus ventricosus</name>
    <name type="common">Orbweaver spider</name>
    <name type="synonym">Epeira ventricosa</name>
    <dbReference type="NCBI Taxonomy" id="182803"/>
    <lineage>
        <taxon>Eukaryota</taxon>
        <taxon>Metazoa</taxon>
        <taxon>Ecdysozoa</taxon>
        <taxon>Arthropoda</taxon>
        <taxon>Chelicerata</taxon>
        <taxon>Arachnida</taxon>
        <taxon>Araneae</taxon>
        <taxon>Araneomorphae</taxon>
        <taxon>Entelegynae</taxon>
        <taxon>Araneoidea</taxon>
        <taxon>Araneidae</taxon>
        <taxon>Araneus</taxon>
    </lineage>
</organism>
<gene>
    <name evidence="1" type="ORF">AVEN_206751_1</name>
</gene>
<dbReference type="AlphaFoldDB" id="A0A4Y2C6N5"/>
<sequence>MAIAQDSDYELRFLLEPDSGLDLKELSLPSSKRLLQCDISTGWIRPYVPKTFLCKVSRTLHVSNILILRQQLTWASSTFSGNR</sequence>
<name>A0A4Y2C6N5_ARAVE</name>
<comment type="caution">
    <text evidence="1">The sequence shown here is derived from an EMBL/GenBank/DDBJ whole genome shotgun (WGS) entry which is preliminary data.</text>
</comment>
<evidence type="ECO:0000313" key="1">
    <source>
        <dbReference type="EMBL" id="GBL99326.1"/>
    </source>
</evidence>
<accession>A0A4Y2C6N5</accession>
<dbReference type="EMBL" id="BGPR01000148">
    <property type="protein sequence ID" value="GBL99326.1"/>
    <property type="molecule type" value="Genomic_DNA"/>
</dbReference>
<dbReference type="Proteomes" id="UP000499080">
    <property type="component" value="Unassembled WGS sequence"/>
</dbReference>
<proteinExistence type="predicted"/>
<evidence type="ECO:0000313" key="2">
    <source>
        <dbReference type="Proteomes" id="UP000499080"/>
    </source>
</evidence>
<dbReference type="OrthoDB" id="422540at2759"/>
<protein>
    <submittedName>
        <fullName evidence="1">Uncharacterized protein</fullName>
    </submittedName>
</protein>
<reference evidence="1 2" key="1">
    <citation type="journal article" date="2019" name="Sci. Rep.">
        <title>Orb-weaving spider Araneus ventricosus genome elucidates the spidroin gene catalogue.</title>
        <authorList>
            <person name="Kono N."/>
            <person name="Nakamura H."/>
            <person name="Ohtoshi R."/>
            <person name="Moran D.A.P."/>
            <person name="Shinohara A."/>
            <person name="Yoshida Y."/>
            <person name="Fujiwara M."/>
            <person name="Mori M."/>
            <person name="Tomita M."/>
            <person name="Arakawa K."/>
        </authorList>
    </citation>
    <scope>NUCLEOTIDE SEQUENCE [LARGE SCALE GENOMIC DNA]</scope>
</reference>